<dbReference type="EMBL" id="JAHBAY010000027">
    <property type="protein sequence ID" value="MBT0774275.1"/>
    <property type="molecule type" value="Genomic_DNA"/>
</dbReference>
<gene>
    <name evidence="2" type="ORF">KIH74_35355</name>
</gene>
<evidence type="ECO:0008006" key="4">
    <source>
        <dbReference type="Google" id="ProtNLM"/>
    </source>
</evidence>
<keyword evidence="3" id="KW-1185">Reference proteome</keyword>
<dbReference type="InterPro" id="IPR027417">
    <property type="entry name" value="P-loop_NTPase"/>
</dbReference>
<evidence type="ECO:0000256" key="1">
    <source>
        <dbReference type="SAM" id="MobiDB-lite"/>
    </source>
</evidence>
<protein>
    <recommendedName>
        <fullName evidence="4">MinD-like ATPase involved in chromosome partitioning or flagellar assembly</fullName>
    </recommendedName>
</protein>
<sequence>MSVLAAGLALGWPGGAVLVEGDPSGAEAALRFAAAGGGFLAESPSVLDLSEGETVQSVEGVKGFVQRTGLGFDVVPGPLDAVSWARMWEMWPRAVEVLRAWPVPVIADLGRMQPGHGALPLARAVDVLLVLTHGDVAGLHAVRDRGPLLHNLLAVGGSGPQLGVLVRTVRVGGVESDVVRAIRERMDPAVVLGGVVEDAEAAQALSGAGWMRQGARERLMGSPFMGALSDLVGRIQRVWPDSSLPVETAVNRQSSSWSWRGGAADSGHRTASPDMSGLVEGLRHRASRLRGGGS</sequence>
<feature type="region of interest" description="Disordered" evidence="1">
    <location>
        <begin position="255"/>
        <end position="275"/>
    </location>
</feature>
<accession>A0ABS5TU23</accession>
<dbReference type="Proteomes" id="UP001197247">
    <property type="component" value="Unassembled WGS sequence"/>
</dbReference>
<name>A0ABS5TU23_9ACTN</name>
<evidence type="ECO:0000313" key="3">
    <source>
        <dbReference type="Proteomes" id="UP001197247"/>
    </source>
</evidence>
<evidence type="ECO:0000313" key="2">
    <source>
        <dbReference type="EMBL" id="MBT0774275.1"/>
    </source>
</evidence>
<proteinExistence type="predicted"/>
<comment type="caution">
    <text evidence="2">The sequence shown here is derived from an EMBL/GenBank/DDBJ whole genome shotgun (WGS) entry which is preliminary data.</text>
</comment>
<dbReference type="Gene3D" id="3.40.50.300">
    <property type="entry name" value="P-loop containing nucleotide triphosphate hydrolases"/>
    <property type="match status" value="1"/>
</dbReference>
<organism evidence="2 3">
    <name type="scientific">Kineosporia corallincola</name>
    <dbReference type="NCBI Taxonomy" id="2835133"/>
    <lineage>
        <taxon>Bacteria</taxon>
        <taxon>Bacillati</taxon>
        <taxon>Actinomycetota</taxon>
        <taxon>Actinomycetes</taxon>
        <taxon>Kineosporiales</taxon>
        <taxon>Kineosporiaceae</taxon>
        <taxon>Kineosporia</taxon>
    </lineage>
</organism>
<reference evidence="2 3" key="1">
    <citation type="submission" date="2021-05" db="EMBL/GenBank/DDBJ databases">
        <title>Kineosporia and Streptomyces sp. nov. two new marine actinobacteria isolated from Coral.</title>
        <authorList>
            <person name="Buangrab K."/>
            <person name="Sutthacheep M."/>
            <person name="Yeemin T."/>
            <person name="Harunari E."/>
            <person name="Igarashi Y."/>
            <person name="Kanchanasin P."/>
            <person name="Tanasupawat S."/>
            <person name="Phongsopitanun W."/>
        </authorList>
    </citation>
    <scope>NUCLEOTIDE SEQUENCE [LARGE SCALE GENOMIC DNA]</scope>
    <source>
        <strain evidence="2 3">J2-2</strain>
    </source>
</reference>
<dbReference type="RefSeq" id="WP_214160814.1">
    <property type="nucleotide sequence ID" value="NZ_JAHBAY010000027.1"/>
</dbReference>